<name>A0A9D9NM31_9BACT</name>
<dbReference type="AlphaFoldDB" id="A0A9D9NM31"/>
<evidence type="ECO:0000313" key="3">
    <source>
        <dbReference type="Proteomes" id="UP000823771"/>
    </source>
</evidence>
<dbReference type="Proteomes" id="UP000823771">
    <property type="component" value="Unassembled WGS sequence"/>
</dbReference>
<keyword evidence="1" id="KW-0732">Signal</keyword>
<accession>A0A9D9NM31</accession>
<sequence length="161" mass="17651">MKRSIAILSLLLLALVAGAQEGKDIYNRYSGRKGVSAVYISPTMFSMIRTIPDIQVRTEEVNLGNIIKTFDGMYILDVENPDLASELSAEVEKMVGQGRYELLMEAVEEGETMHIYIVRDGDTVTDFIMLVHEPGSASVISITGSMPMEELSKIVASASES</sequence>
<dbReference type="InterPro" id="IPR025348">
    <property type="entry name" value="DUF4252"/>
</dbReference>
<dbReference type="Pfam" id="PF14060">
    <property type="entry name" value="DUF4252"/>
    <property type="match status" value="1"/>
</dbReference>
<dbReference type="EMBL" id="JADILZ010000054">
    <property type="protein sequence ID" value="MBO8478486.1"/>
    <property type="molecule type" value="Genomic_DNA"/>
</dbReference>
<comment type="caution">
    <text evidence="2">The sequence shown here is derived from an EMBL/GenBank/DDBJ whole genome shotgun (WGS) entry which is preliminary data.</text>
</comment>
<reference evidence="2" key="1">
    <citation type="submission" date="2020-10" db="EMBL/GenBank/DDBJ databases">
        <authorList>
            <person name="Gilroy R."/>
        </authorList>
    </citation>
    <scope>NUCLEOTIDE SEQUENCE</scope>
    <source>
        <strain evidence="2">2478</strain>
    </source>
</reference>
<proteinExistence type="predicted"/>
<protein>
    <submittedName>
        <fullName evidence="2">DUF4252 domain-containing protein</fullName>
    </submittedName>
</protein>
<evidence type="ECO:0000313" key="2">
    <source>
        <dbReference type="EMBL" id="MBO8478486.1"/>
    </source>
</evidence>
<feature type="signal peptide" evidence="1">
    <location>
        <begin position="1"/>
        <end position="19"/>
    </location>
</feature>
<organism evidence="2 3">
    <name type="scientific">Candidatus Cryptobacteroides excrementipullorum</name>
    <dbReference type="NCBI Taxonomy" id="2840761"/>
    <lineage>
        <taxon>Bacteria</taxon>
        <taxon>Pseudomonadati</taxon>
        <taxon>Bacteroidota</taxon>
        <taxon>Bacteroidia</taxon>
        <taxon>Bacteroidales</taxon>
        <taxon>Candidatus Cryptobacteroides</taxon>
    </lineage>
</organism>
<reference evidence="2" key="2">
    <citation type="journal article" date="2021" name="PeerJ">
        <title>Extensive microbial diversity within the chicken gut microbiome revealed by metagenomics and culture.</title>
        <authorList>
            <person name="Gilroy R."/>
            <person name="Ravi A."/>
            <person name="Getino M."/>
            <person name="Pursley I."/>
            <person name="Horton D.L."/>
            <person name="Alikhan N.F."/>
            <person name="Baker D."/>
            <person name="Gharbi K."/>
            <person name="Hall N."/>
            <person name="Watson M."/>
            <person name="Adriaenssens E.M."/>
            <person name="Foster-Nyarko E."/>
            <person name="Jarju S."/>
            <person name="Secka A."/>
            <person name="Antonio M."/>
            <person name="Oren A."/>
            <person name="Chaudhuri R.R."/>
            <person name="La Ragione R."/>
            <person name="Hildebrand F."/>
            <person name="Pallen M.J."/>
        </authorList>
    </citation>
    <scope>NUCLEOTIDE SEQUENCE</scope>
    <source>
        <strain evidence="2">2478</strain>
    </source>
</reference>
<evidence type="ECO:0000256" key="1">
    <source>
        <dbReference type="SAM" id="SignalP"/>
    </source>
</evidence>
<gene>
    <name evidence="2" type="ORF">IAB80_06340</name>
</gene>
<feature type="chain" id="PRO_5038714715" evidence="1">
    <location>
        <begin position="20"/>
        <end position="161"/>
    </location>
</feature>